<keyword evidence="2 6" id="KW-0645">Protease</keyword>
<evidence type="ECO:0000256" key="9">
    <source>
        <dbReference type="SAM" id="Phobius"/>
    </source>
</evidence>
<dbReference type="PANTHER" id="PTHR43806">
    <property type="entry name" value="PEPTIDASE S8"/>
    <property type="match status" value="1"/>
</dbReference>
<dbReference type="Pfam" id="PF00082">
    <property type="entry name" value="Peptidase_S8"/>
    <property type="match status" value="1"/>
</dbReference>
<feature type="active site" description="Charge relay system" evidence="5 6">
    <location>
        <position position="450"/>
    </location>
</feature>
<dbReference type="InterPro" id="IPR022398">
    <property type="entry name" value="Peptidase_S8_His-AS"/>
</dbReference>
<dbReference type="GO" id="GO:0004252">
    <property type="term" value="F:serine-type endopeptidase activity"/>
    <property type="evidence" value="ECO:0007669"/>
    <property type="project" value="UniProtKB-UniRule"/>
</dbReference>
<keyword evidence="9" id="KW-0472">Membrane</keyword>
<dbReference type="Proteomes" id="UP000183080">
    <property type="component" value="Unassembled WGS sequence"/>
</dbReference>
<dbReference type="InterPro" id="IPR023827">
    <property type="entry name" value="Peptidase_S8_Asp-AS"/>
</dbReference>
<dbReference type="InterPro" id="IPR050131">
    <property type="entry name" value="Peptidase_S8_subtilisin-like"/>
</dbReference>
<keyword evidence="9" id="KW-0812">Transmembrane</keyword>
<gene>
    <name evidence="11" type="ORF">BD935_01965</name>
</gene>
<evidence type="ECO:0000256" key="6">
    <source>
        <dbReference type="PROSITE-ProRule" id="PRU01240"/>
    </source>
</evidence>
<feature type="transmembrane region" description="Helical" evidence="9">
    <location>
        <begin position="652"/>
        <end position="672"/>
    </location>
</feature>
<sequence>MERINILMVAAMLVFISLPASGISNPEEIEAELSEIPNVKVDHWEESLWWESTSRDLNRNKIVDWLETIDDEYAIGVMYDHQPTKEDLILLEGLGITVKVNVDLVNGLLLGTVSSELFETISNFPGVLMVEPYNKVVFYGDVQTPAIKASNSSVYPVGAWDLGFTGKGVNIAVVDTGIDNEHPGLDGKNIAGYDAVCSDDALCVASLQEDDGSFDPDDQNQHGTACAGMAASNGILPNGQSSNFTGSAPDADLVDVRIGTAVGAGPFENYILEQEFYESAMDGLNWVIDNKDTAWAGVGNESFGIDIISLSWGITSHESGGSDGSDMFSQVLDEATLAGVVVSVAAGNSGSDNDGLSGMGSSSLSITVGALDDKNTVDREDDGIASYSSRGPRRDNNDGNPYNEMKPDISAPGTNIIQAEACYASSSCYNRLPGQDAADNGYSGRGSGTSYATPAVSGVIALMIEANPELDPLEIREILRLTAERKETLTSADGEGVEEGPWATYPELDPYWNRHFGWGMADAYEAVQSSLINTDLENINVDLQAHITGSQLGWQSGNNINEFTGIAWGRGLELSKVEYSLDGSSWKEASYEVSSNESIYVNWKITLDAKDISFTGDHTLLVRSVGDSGSYSLSTHSNFYAYGESESSSDNFMAISVVLGILVVGVAVVTAYRNKLFNN</sequence>
<dbReference type="InterPro" id="IPR014756">
    <property type="entry name" value="Ig_E-set"/>
</dbReference>
<feature type="region of interest" description="Disordered" evidence="8">
    <location>
        <begin position="375"/>
        <end position="407"/>
    </location>
</feature>
<keyword evidence="3 6" id="KW-0378">Hydrolase</keyword>
<evidence type="ECO:0000256" key="1">
    <source>
        <dbReference type="ARBA" id="ARBA00011073"/>
    </source>
</evidence>
<dbReference type="PROSITE" id="PS00138">
    <property type="entry name" value="SUBTILASE_SER"/>
    <property type="match status" value="1"/>
</dbReference>
<dbReference type="Gene3D" id="2.60.40.650">
    <property type="match status" value="1"/>
</dbReference>
<dbReference type="PROSITE" id="PS00137">
    <property type="entry name" value="SUBTILASE_HIS"/>
    <property type="match status" value="1"/>
</dbReference>
<protein>
    <recommendedName>
        <fullName evidence="10">Peptidase S8/S53 domain-containing protein</fullName>
    </recommendedName>
</protein>
<dbReference type="AlphaFoldDB" id="A0A1J5TNR1"/>
<evidence type="ECO:0000256" key="8">
    <source>
        <dbReference type="SAM" id="MobiDB-lite"/>
    </source>
</evidence>
<evidence type="ECO:0000313" key="12">
    <source>
        <dbReference type="Proteomes" id="UP000183080"/>
    </source>
</evidence>
<dbReference type="Gene3D" id="3.40.50.200">
    <property type="entry name" value="Peptidase S8/S53 domain"/>
    <property type="match status" value="1"/>
</dbReference>
<dbReference type="InterPro" id="IPR036852">
    <property type="entry name" value="Peptidase_S8/S53_dom_sf"/>
</dbReference>
<dbReference type="EMBL" id="MIZA01000021">
    <property type="protein sequence ID" value="OIR17949.1"/>
    <property type="molecule type" value="Genomic_DNA"/>
</dbReference>
<feature type="active site" description="Charge relay system" evidence="5 6">
    <location>
        <position position="175"/>
    </location>
</feature>
<dbReference type="InterPro" id="IPR023828">
    <property type="entry name" value="Peptidase_S8_Ser-AS"/>
</dbReference>
<comment type="similarity">
    <text evidence="1 6 7">Belongs to the peptidase S8 family.</text>
</comment>
<dbReference type="PANTHER" id="PTHR43806:SF11">
    <property type="entry name" value="CEREVISIN-RELATED"/>
    <property type="match status" value="1"/>
</dbReference>
<evidence type="ECO:0000256" key="5">
    <source>
        <dbReference type="PIRSR" id="PIRSR615500-1"/>
    </source>
</evidence>
<name>A0A1J5TNR1_9ARCH</name>
<dbReference type="GO" id="GO:0006508">
    <property type="term" value="P:proteolysis"/>
    <property type="evidence" value="ECO:0007669"/>
    <property type="project" value="UniProtKB-KW"/>
</dbReference>
<evidence type="ECO:0000256" key="7">
    <source>
        <dbReference type="RuleBase" id="RU003355"/>
    </source>
</evidence>
<proteinExistence type="inferred from homology"/>
<keyword evidence="9" id="KW-1133">Transmembrane helix</keyword>
<dbReference type="PROSITE" id="PS00136">
    <property type="entry name" value="SUBTILASE_ASP"/>
    <property type="match status" value="1"/>
</dbReference>
<dbReference type="SUPFAM" id="SSF52743">
    <property type="entry name" value="Subtilisin-like"/>
    <property type="match status" value="1"/>
</dbReference>
<accession>A0A1J5TNR1</accession>
<dbReference type="PROSITE" id="PS51892">
    <property type="entry name" value="SUBTILASE"/>
    <property type="match status" value="1"/>
</dbReference>
<keyword evidence="4 6" id="KW-0720">Serine protease</keyword>
<evidence type="ECO:0000256" key="3">
    <source>
        <dbReference type="ARBA" id="ARBA00022801"/>
    </source>
</evidence>
<dbReference type="InterPro" id="IPR015500">
    <property type="entry name" value="Peptidase_S8_subtilisin-rel"/>
</dbReference>
<dbReference type="InterPro" id="IPR000209">
    <property type="entry name" value="Peptidase_S8/S53_dom"/>
</dbReference>
<evidence type="ECO:0000259" key="10">
    <source>
        <dbReference type="Pfam" id="PF00082"/>
    </source>
</evidence>
<comment type="caution">
    <text evidence="11">The sequence shown here is derived from an EMBL/GenBank/DDBJ whole genome shotgun (WGS) entry which is preliminary data.</text>
</comment>
<dbReference type="PRINTS" id="PR00723">
    <property type="entry name" value="SUBTILISIN"/>
</dbReference>
<reference evidence="11 12" key="1">
    <citation type="submission" date="2016-08" db="EMBL/GenBank/DDBJ databases">
        <title>New Insights into Marine Group III Euryarchaeota, from dark to light.</title>
        <authorList>
            <person name="Haro-Moreno J.M."/>
            <person name="Rodriguez-Valera F."/>
            <person name="Lopez-Garcia P."/>
            <person name="Moreira D."/>
            <person name="Martin-Cuadrado A.B."/>
        </authorList>
    </citation>
    <scope>NUCLEOTIDE SEQUENCE [LARGE SCALE GENOMIC DNA]</scope>
    <source>
        <strain evidence="11">CG-Epi1</strain>
    </source>
</reference>
<feature type="active site" description="Charge relay system" evidence="5 6">
    <location>
        <position position="222"/>
    </location>
</feature>
<dbReference type="SUPFAM" id="SSF81296">
    <property type="entry name" value="E set domains"/>
    <property type="match status" value="1"/>
</dbReference>
<dbReference type="STRING" id="1888995.BD935_01965"/>
<evidence type="ECO:0000313" key="11">
    <source>
        <dbReference type="EMBL" id="OIR17949.1"/>
    </source>
</evidence>
<organism evidence="11 12">
    <name type="scientific">Marine Group III euryarchaeote CG-Epi1</name>
    <dbReference type="NCBI Taxonomy" id="1888995"/>
    <lineage>
        <taxon>Archaea</taxon>
        <taxon>Methanobacteriati</taxon>
        <taxon>Thermoplasmatota</taxon>
        <taxon>Thermoplasmata</taxon>
        <taxon>Candidatus Thermoprofundales</taxon>
    </lineage>
</organism>
<feature type="domain" description="Peptidase S8/S53" evidence="10">
    <location>
        <begin position="166"/>
        <end position="519"/>
    </location>
</feature>
<evidence type="ECO:0000256" key="4">
    <source>
        <dbReference type="ARBA" id="ARBA00022825"/>
    </source>
</evidence>
<evidence type="ECO:0000256" key="2">
    <source>
        <dbReference type="ARBA" id="ARBA00022670"/>
    </source>
</evidence>